<dbReference type="GO" id="GO:0030867">
    <property type="term" value="C:rough endoplasmic reticulum membrane"/>
    <property type="evidence" value="ECO:0007669"/>
    <property type="project" value="UniProtKB-SubCell"/>
</dbReference>
<feature type="non-terminal residue" evidence="14">
    <location>
        <position position="142"/>
    </location>
</feature>
<dbReference type="GO" id="GO:0023041">
    <property type="term" value="P:neuronal signal transduction"/>
    <property type="evidence" value="ECO:0007669"/>
    <property type="project" value="InterPro"/>
</dbReference>
<comment type="function">
    <text evidence="1">Plays a role in the regulation of neuronal activity.</text>
</comment>
<evidence type="ECO:0000256" key="9">
    <source>
        <dbReference type="ARBA" id="ARBA00023136"/>
    </source>
</evidence>
<comment type="subcellular location">
    <subcellularLocation>
        <location evidence="2">Nucleus membrane</location>
        <topology evidence="2">Multi-pass membrane protein</topology>
    </subcellularLocation>
    <subcellularLocation>
        <location evidence="3">Rough endoplasmic reticulum membrane</location>
        <topology evidence="3">Multi-pass membrane protein</topology>
    </subcellularLocation>
</comment>
<evidence type="ECO:0000256" key="12">
    <source>
        <dbReference type="ARBA" id="ARBA00031129"/>
    </source>
</evidence>
<keyword evidence="10" id="KW-0325">Glycoprotein</keyword>
<evidence type="ECO:0000256" key="8">
    <source>
        <dbReference type="ARBA" id="ARBA00022989"/>
    </source>
</evidence>
<name>A0A1E1WMZ3_PECGO</name>
<keyword evidence="9 13" id="KW-0472">Membrane</keyword>
<keyword evidence="11" id="KW-0539">Nucleus</keyword>
<organism evidence="14">
    <name type="scientific">Pectinophora gossypiella</name>
    <name type="common">Cotton pink bollworm</name>
    <name type="synonym">Depressaria gossypiella</name>
    <dbReference type="NCBI Taxonomy" id="13191"/>
    <lineage>
        <taxon>Eukaryota</taxon>
        <taxon>Metazoa</taxon>
        <taxon>Ecdysozoa</taxon>
        <taxon>Arthropoda</taxon>
        <taxon>Hexapoda</taxon>
        <taxon>Insecta</taxon>
        <taxon>Pterygota</taxon>
        <taxon>Neoptera</taxon>
        <taxon>Endopterygota</taxon>
        <taxon>Lepidoptera</taxon>
        <taxon>Glossata</taxon>
        <taxon>Ditrysia</taxon>
        <taxon>Gelechioidea</taxon>
        <taxon>Gelechiidae</taxon>
        <taxon>Apatetrinae</taxon>
        <taxon>Pectinophora</taxon>
    </lineage>
</organism>
<evidence type="ECO:0000256" key="5">
    <source>
        <dbReference type="ARBA" id="ARBA00022553"/>
    </source>
</evidence>
<dbReference type="PANTHER" id="PTHR47464:SF2">
    <property type="entry name" value="MACOILIN"/>
    <property type="match status" value="1"/>
</dbReference>
<keyword evidence="5" id="KW-0597">Phosphoprotein</keyword>
<keyword evidence="6 13" id="KW-0812">Transmembrane</keyword>
<evidence type="ECO:0000256" key="13">
    <source>
        <dbReference type="SAM" id="Phobius"/>
    </source>
</evidence>
<evidence type="ECO:0000256" key="1">
    <source>
        <dbReference type="ARBA" id="ARBA00003440"/>
    </source>
</evidence>
<feature type="transmembrane region" description="Helical" evidence="13">
    <location>
        <begin position="71"/>
        <end position="89"/>
    </location>
</feature>
<feature type="transmembrane region" description="Helical" evidence="13">
    <location>
        <begin position="109"/>
        <end position="136"/>
    </location>
</feature>
<accession>A0A1E1WMZ3</accession>
<feature type="non-terminal residue" evidence="14">
    <location>
        <position position="1"/>
    </location>
</feature>
<dbReference type="AlphaFoldDB" id="A0A1E1WMZ3"/>
<evidence type="ECO:0000256" key="10">
    <source>
        <dbReference type="ARBA" id="ARBA00023180"/>
    </source>
</evidence>
<evidence type="ECO:0000256" key="2">
    <source>
        <dbReference type="ARBA" id="ARBA00004232"/>
    </source>
</evidence>
<dbReference type="PANTHER" id="PTHR47464">
    <property type="entry name" value="MACOILIN"/>
    <property type="match status" value="1"/>
</dbReference>
<reference evidence="14" key="1">
    <citation type="submission" date="2015-09" db="EMBL/GenBank/DDBJ databases">
        <title>De novo assembly of Pectinophora gossypiella (Pink Bollworm) gut transcriptome.</title>
        <authorList>
            <person name="Tassone E.E."/>
        </authorList>
    </citation>
    <scope>NUCLEOTIDE SEQUENCE</scope>
</reference>
<evidence type="ECO:0000256" key="4">
    <source>
        <dbReference type="ARBA" id="ARBA00021882"/>
    </source>
</evidence>
<dbReference type="Pfam" id="PF09726">
    <property type="entry name" value="Macoilin"/>
    <property type="match status" value="1"/>
</dbReference>
<evidence type="ECO:0000256" key="3">
    <source>
        <dbReference type="ARBA" id="ARBA00004269"/>
    </source>
</evidence>
<evidence type="ECO:0000256" key="11">
    <source>
        <dbReference type="ARBA" id="ARBA00023242"/>
    </source>
</evidence>
<dbReference type="OrthoDB" id="10071111at2759"/>
<dbReference type="EMBL" id="GDQN01002684">
    <property type="protein sequence ID" value="JAT88370.1"/>
    <property type="molecule type" value="Transcribed_RNA"/>
</dbReference>
<keyword evidence="7" id="KW-0256">Endoplasmic reticulum</keyword>
<protein>
    <recommendedName>
        <fullName evidence="4">Macoilin</fullName>
    </recommendedName>
    <alternativeName>
        <fullName evidence="12">Transmembrane protein 57</fullName>
    </alternativeName>
</protein>
<dbReference type="InterPro" id="IPR019130">
    <property type="entry name" value="Macoilin"/>
</dbReference>
<evidence type="ECO:0000256" key="6">
    <source>
        <dbReference type="ARBA" id="ARBA00022692"/>
    </source>
</evidence>
<evidence type="ECO:0000313" key="14">
    <source>
        <dbReference type="EMBL" id="JAT88370.1"/>
    </source>
</evidence>
<keyword evidence="8 13" id="KW-1133">Transmembrane helix</keyword>
<evidence type="ECO:0000256" key="7">
    <source>
        <dbReference type="ARBA" id="ARBA00022824"/>
    </source>
</evidence>
<gene>
    <name evidence="14" type="ORF">g.19243</name>
</gene>
<sequence length="142" mass="17234">KFCRPIDNKRRYFEHCCFKCFSIKCRERTAYICDLQSGGKNMKRRNAETGKMRRPVKRTKITEGMYGNSMLYLKFVMLWATVVLADYMLEFRFEFLWPFWMMLRSVYDSFKYQGLAFSVFFICIALTSDMICFFFIPLQYIF</sequence>
<proteinExistence type="predicted"/>
<dbReference type="GO" id="GO:0031965">
    <property type="term" value="C:nuclear membrane"/>
    <property type="evidence" value="ECO:0007669"/>
    <property type="project" value="UniProtKB-SubCell"/>
</dbReference>